<organism evidence="2">
    <name type="scientific">Magallana gigas</name>
    <name type="common">Pacific oyster</name>
    <name type="synonym">Crassostrea gigas</name>
    <dbReference type="NCBI Taxonomy" id="29159"/>
    <lineage>
        <taxon>Eukaryota</taxon>
        <taxon>Metazoa</taxon>
        <taxon>Spiralia</taxon>
        <taxon>Lophotrochozoa</taxon>
        <taxon>Mollusca</taxon>
        <taxon>Bivalvia</taxon>
        <taxon>Autobranchia</taxon>
        <taxon>Pteriomorphia</taxon>
        <taxon>Ostreida</taxon>
        <taxon>Ostreoidea</taxon>
        <taxon>Ostreidae</taxon>
        <taxon>Magallana</taxon>
    </lineage>
</organism>
<feature type="compositionally biased region" description="Polar residues" evidence="1">
    <location>
        <begin position="55"/>
        <end position="73"/>
    </location>
</feature>
<accession>K1PB61</accession>
<dbReference type="AlphaFoldDB" id="K1PB61"/>
<feature type="region of interest" description="Disordered" evidence="1">
    <location>
        <begin position="53"/>
        <end position="73"/>
    </location>
</feature>
<dbReference type="EMBL" id="JH815814">
    <property type="protein sequence ID" value="EKC21032.1"/>
    <property type="molecule type" value="Genomic_DNA"/>
</dbReference>
<evidence type="ECO:0000256" key="1">
    <source>
        <dbReference type="SAM" id="MobiDB-lite"/>
    </source>
</evidence>
<gene>
    <name evidence="2" type="ORF">CGI_10004795</name>
</gene>
<sequence length="132" mass="13778">MKSINGPPIITTVASSTSSTLVTSVNAQVKTTPAVQLPSITSAGVASRPVMRVSPLSSQAPNSTTKDSSVSKLSRAEVTTTTVSLGSKTSVLLCDDVRYKSSPFYMVCVCDTINSFTTDTASCFTSFSILPQ</sequence>
<reference evidence="2" key="1">
    <citation type="journal article" date="2012" name="Nature">
        <title>The oyster genome reveals stress adaptation and complexity of shell formation.</title>
        <authorList>
            <person name="Zhang G."/>
            <person name="Fang X."/>
            <person name="Guo X."/>
            <person name="Li L."/>
            <person name="Luo R."/>
            <person name="Xu F."/>
            <person name="Yang P."/>
            <person name="Zhang L."/>
            <person name="Wang X."/>
            <person name="Qi H."/>
            <person name="Xiong Z."/>
            <person name="Que H."/>
            <person name="Xie Y."/>
            <person name="Holland P.W."/>
            <person name="Paps J."/>
            <person name="Zhu Y."/>
            <person name="Wu F."/>
            <person name="Chen Y."/>
            <person name="Wang J."/>
            <person name="Peng C."/>
            <person name="Meng J."/>
            <person name="Yang L."/>
            <person name="Liu J."/>
            <person name="Wen B."/>
            <person name="Zhang N."/>
            <person name="Huang Z."/>
            <person name="Zhu Q."/>
            <person name="Feng Y."/>
            <person name="Mount A."/>
            <person name="Hedgecock D."/>
            <person name="Xu Z."/>
            <person name="Liu Y."/>
            <person name="Domazet-Loso T."/>
            <person name="Du Y."/>
            <person name="Sun X."/>
            <person name="Zhang S."/>
            <person name="Liu B."/>
            <person name="Cheng P."/>
            <person name="Jiang X."/>
            <person name="Li J."/>
            <person name="Fan D."/>
            <person name="Wang W."/>
            <person name="Fu W."/>
            <person name="Wang T."/>
            <person name="Wang B."/>
            <person name="Zhang J."/>
            <person name="Peng Z."/>
            <person name="Li Y."/>
            <person name="Li N."/>
            <person name="Wang J."/>
            <person name="Chen M."/>
            <person name="He Y."/>
            <person name="Tan F."/>
            <person name="Song X."/>
            <person name="Zheng Q."/>
            <person name="Huang R."/>
            <person name="Yang H."/>
            <person name="Du X."/>
            <person name="Chen L."/>
            <person name="Yang M."/>
            <person name="Gaffney P.M."/>
            <person name="Wang S."/>
            <person name="Luo L."/>
            <person name="She Z."/>
            <person name="Ming Y."/>
            <person name="Huang W."/>
            <person name="Zhang S."/>
            <person name="Huang B."/>
            <person name="Zhang Y."/>
            <person name="Qu T."/>
            <person name="Ni P."/>
            <person name="Miao G."/>
            <person name="Wang J."/>
            <person name="Wang Q."/>
            <person name="Steinberg C.E."/>
            <person name="Wang H."/>
            <person name="Li N."/>
            <person name="Qian L."/>
            <person name="Zhang G."/>
            <person name="Li Y."/>
            <person name="Yang H."/>
            <person name="Liu X."/>
            <person name="Wang J."/>
            <person name="Yin Y."/>
            <person name="Wang J."/>
        </authorList>
    </citation>
    <scope>NUCLEOTIDE SEQUENCE [LARGE SCALE GENOMIC DNA]</scope>
    <source>
        <strain evidence="2">05x7-T-G4-1.051#20</strain>
    </source>
</reference>
<evidence type="ECO:0000313" key="2">
    <source>
        <dbReference type="EMBL" id="EKC21032.1"/>
    </source>
</evidence>
<protein>
    <submittedName>
        <fullName evidence="2">Uncharacterized protein</fullName>
    </submittedName>
</protein>
<proteinExistence type="predicted"/>
<dbReference type="HOGENOM" id="CLU_1919091_0_0_1"/>
<dbReference type="InParanoid" id="K1PB61"/>
<name>K1PB61_MAGGI</name>